<dbReference type="InterPro" id="IPR029069">
    <property type="entry name" value="HotDog_dom_sf"/>
</dbReference>
<feature type="domain" description="Thioesterase" evidence="1">
    <location>
        <begin position="60"/>
        <end position="130"/>
    </location>
</feature>
<dbReference type="EMBL" id="CP041636">
    <property type="protein sequence ID" value="QDO97244.1"/>
    <property type="molecule type" value="Genomic_DNA"/>
</dbReference>
<name>A0A516H0E5_9PROT</name>
<gene>
    <name evidence="2" type="ORF">FNB15_08165</name>
</gene>
<dbReference type="SUPFAM" id="SSF54637">
    <property type="entry name" value="Thioesterase/thiol ester dehydrase-isomerase"/>
    <property type="match status" value="1"/>
</dbReference>
<dbReference type="KEGG" id="fer:FNB15_08165"/>
<evidence type="ECO:0000313" key="2">
    <source>
        <dbReference type="EMBL" id="QDO97244.1"/>
    </source>
</evidence>
<dbReference type="OrthoDB" id="3477511at2"/>
<dbReference type="CDD" id="cd03443">
    <property type="entry name" value="PaaI_thioesterase"/>
    <property type="match status" value="1"/>
</dbReference>
<accession>A0A516H0E5</accession>
<dbReference type="RefSeq" id="WP_144068225.1">
    <property type="nucleotide sequence ID" value="NZ_CP041636.1"/>
</dbReference>
<dbReference type="Gene3D" id="3.10.129.10">
    <property type="entry name" value="Hotdog Thioesterase"/>
    <property type="match status" value="1"/>
</dbReference>
<protein>
    <submittedName>
        <fullName evidence="2">PaaI family thioesterase</fullName>
    </submittedName>
</protein>
<dbReference type="Pfam" id="PF03061">
    <property type="entry name" value="4HBT"/>
    <property type="match status" value="1"/>
</dbReference>
<dbReference type="GO" id="GO:0016790">
    <property type="term" value="F:thiolester hydrolase activity"/>
    <property type="evidence" value="ECO:0007669"/>
    <property type="project" value="UniProtKB-ARBA"/>
</dbReference>
<organism evidence="2 3">
    <name type="scientific">Ferrovibrio terrae</name>
    <dbReference type="NCBI Taxonomy" id="2594003"/>
    <lineage>
        <taxon>Bacteria</taxon>
        <taxon>Pseudomonadati</taxon>
        <taxon>Pseudomonadota</taxon>
        <taxon>Alphaproteobacteria</taxon>
        <taxon>Rhodospirillales</taxon>
        <taxon>Rhodospirillaceae</taxon>
        <taxon>Ferrovibrio</taxon>
    </lineage>
</organism>
<dbReference type="AlphaFoldDB" id="A0A516H0E5"/>
<evidence type="ECO:0000313" key="3">
    <source>
        <dbReference type="Proteomes" id="UP000317496"/>
    </source>
</evidence>
<proteinExistence type="predicted"/>
<evidence type="ECO:0000259" key="1">
    <source>
        <dbReference type="Pfam" id="PF03061"/>
    </source>
</evidence>
<keyword evidence="3" id="KW-1185">Reference proteome</keyword>
<reference evidence="2 3" key="1">
    <citation type="submission" date="2019-07" db="EMBL/GenBank/DDBJ databases">
        <title>Genome sequencing for Ferrovibrio sp. K5.</title>
        <authorList>
            <person name="Park S.-J."/>
        </authorList>
    </citation>
    <scope>NUCLEOTIDE SEQUENCE [LARGE SCALE GENOMIC DNA]</scope>
    <source>
        <strain evidence="2 3">K5</strain>
    </source>
</reference>
<dbReference type="Proteomes" id="UP000317496">
    <property type="component" value="Chromosome"/>
</dbReference>
<sequence length="151" mass="16774">MTKQSSRPGYRSKPVPPGFTVLPPVSKFFAALGKVYVRHHENDASPVYGLHVRPKHGNRNGTGHGGFLATLADTFMASFIHHQRPDVTRMWTTKLTVEYRRPAPIGAWLECHLIDLQVDGDILTVQCELRMGSLVTNRASASFKIAGRRAP</sequence>
<dbReference type="InterPro" id="IPR006683">
    <property type="entry name" value="Thioestr_dom"/>
</dbReference>